<name>A0A9X1RVP8_9BURK</name>
<organism evidence="2 3">
    <name type="scientific">Paraburkholderia tagetis</name>
    <dbReference type="NCBI Taxonomy" id="2913261"/>
    <lineage>
        <taxon>Bacteria</taxon>
        <taxon>Pseudomonadati</taxon>
        <taxon>Pseudomonadota</taxon>
        <taxon>Betaproteobacteria</taxon>
        <taxon>Burkholderiales</taxon>
        <taxon>Burkholderiaceae</taxon>
        <taxon>Paraburkholderia</taxon>
    </lineage>
</organism>
<evidence type="ECO:0000313" key="3">
    <source>
        <dbReference type="Proteomes" id="UP001139308"/>
    </source>
</evidence>
<reference evidence="2" key="1">
    <citation type="submission" date="2022-01" db="EMBL/GenBank/DDBJ databases">
        <title>Genome sequence and assembly of Parabukholderia sp. RG36.</title>
        <authorList>
            <person name="Chhetri G."/>
        </authorList>
    </citation>
    <scope>NUCLEOTIDE SEQUENCE</scope>
    <source>
        <strain evidence="2">RG36</strain>
    </source>
</reference>
<protein>
    <submittedName>
        <fullName evidence="2">Metal transporter</fullName>
    </submittedName>
</protein>
<keyword evidence="3" id="KW-1185">Reference proteome</keyword>
<evidence type="ECO:0000256" key="1">
    <source>
        <dbReference type="SAM" id="SignalP"/>
    </source>
</evidence>
<proteinExistence type="predicted"/>
<feature type="chain" id="PRO_5040854622" evidence="1">
    <location>
        <begin position="20"/>
        <end position="371"/>
    </location>
</feature>
<feature type="signal peptide" evidence="1">
    <location>
        <begin position="1"/>
        <end position="19"/>
    </location>
</feature>
<evidence type="ECO:0000313" key="2">
    <source>
        <dbReference type="EMBL" id="MCG5076772.1"/>
    </source>
</evidence>
<keyword evidence="1" id="KW-0732">Signal</keyword>
<dbReference type="EMBL" id="JAKLJA010000027">
    <property type="protein sequence ID" value="MCG5076772.1"/>
    <property type="molecule type" value="Genomic_DNA"/>
</dbReference>
<dbReference type="RefSeq" id="WP_238466682.1">
    <property type="nucleotide sequence ID" value="NZ_JAKLJA010000027.1"/>
</dbReference>
<sequence>MNSRLIIFCALSLSLAAGAGWYIINQAFDDSGASAATAAQSPPPPTVQTVNGETVVVVSRDVQRASHIEVAPLAAVSREPEVGADATVLDLQPLFDLHNRLASARADVATFTAQAASSRAQYERSRSLFADDRNISQKSLQDAQSAMQADAAKLQAAQATLGGLDGAMRQQFGDALANAAAASESKPGSQLFQRLQSGQAVVLRVTLPASFGTAPPARIAVDAPDGHAVPAQKLSASPLADPAVQGSPWLYVASVANEALPANLHTSARVPTSSQALAGLLVPERAVVWYGGQTWVYVRTAPERFTRRYVQMSNEGVVGNVGDVGAHGFMVTSGFHAGEQIVTQGAQLLLSEELKPQGIATACKDPPECDD</sequence>
<dbReference type="Proteomes" id="UP001139308">
    <property type="component" value="Unassembled WGS sequence"/>
</dbReference>
<gene>
    <name evidence="2" type="ORF">L5014_26055</name>
</gene>
<dbReference type="Gene3D" id="2.40.420.20">
    <property type="match status" value="1"/>
</dbReference>
<comment type="caution">
    <text evidence="2">The sequence shown here is derived from an EMBL/GenBank/DDBJ whole genome shotgun (WGS) entry which is preliminary data.</text>
</comment>
<dbReference type="AlphaFoldDB" id="A0A9X1RVP8"/>
<accession>A0A9X1RVP8</accession>